<keyword evidence="4" id="KW-1185">Reference proteome</keyword>
<feature type="domain" description="YCII-related" evidence="2">
    <location>
        <begin position="27"/>
        <end position="107"/>
    </location>
</feature>
<proteinExistence type="inferred from homology"/>
<gene>
    <name evidence="3" type="ORF">ACFQ2S_17385</name>
</gene>
<dbReference type="InterPro" id="IPR005545">
    <property type="entry name" value="YCII"/>
</dbReference>
<evidence type="ECO:0000259" key="2">
    <source>
        <dbReference type="Pfam" id="PF03795"/>
    </source>
</evidence>
<reference evidence="4" key="1">
    <citation type="journal article" date="2019" name="Int. J. Syst. Evol. Microbiol.">
        <title>The Global Catalogue of Microorganisms (GCM) 10K type strain sequencing project: providing services to taxonomists for standard genome sequencing and annotation.</title>
        <authorList>
            <consortium name="The Broad Institute Genomics Platform"/>
            <consortium name="The Broad Institute Genome Sequencing Center for Infectious Disease"/>
            <person name="Wu L."/>
            <person name="Ma J."/>
        </authorList>
    </citation>
    <scope>NUCLEOTIDE SEQUENCE [LARGE SCALE GENOMIC DNA]</scope>
    <source>
        <strain evidence="4">CCUG 60524</strain>
    </source>
</reference>
<evidence type="ECO:0000313" key="3">
    <source>
        <dbReference type="EMBL" id="MFD0981413.1"/>
    </source>
</evidence>
<dbReference type="EMBL" id="JBHTJT010000038">
    <property type="protein sequence ID" value="MFD0981413.1"/>
    <property type="molecule type" value="Genomic_DNA"/>
</dbReference>
<dbReference type="Gene3D" id="3.30.70.1060">
    <property type="entry name" value="Dimeric alpha+beta barrel"/>
    <property type="match status" value="1"/>
</dbReference>
<evidence type="ECO:0000256" key="1">
    <source>
        <dbReference type="ARBA" id="ARBA00007689"/>
    </source>
</evidence>
<dbReference type="PANTHER" id="PTHR37828:SF1">
    <property type="entry name" value="YCII-RELATED DOMAIN-CONTAINING PROTEIN"/>
    <property type="match status" value="1"/>
</dbReference>
<protein>
    <submittedName>
        <fullName evidence="3">YciI family protein</fullName>
    </submittedName>
</protein>
<dbReference type="RefSeq" id="WP_386076385.1">
    <property type="nucleotide sequence ID" value="NZ_JBHTJT010000038.1"/>
</dbReference>
<sequence>MPTWNDYKRQARERGALAFELFIVRSTPARPPEELAAMLPEHLAYQARQEAAGNLVLAGPVSDPTGDMLQGEGLIIYRAESLEAARALAEADPMHASGARSFDIRRWLVNEGNLTLSVGLSGQRVTLS</sequence>
<comment type="similarity">
    <text evidence="1">Belongs to the YciI family.</text>
</comment>
<organism evidence="3 4">
    <name type="scientific">Tropicimonas aquimaris</name>
    <dbReference type="NCBI Taxonomy" id="914152"/>
    <lineage>
        <taxon>Bacteria</taxon>
        <taxon>Pseudomonadati</taxon>
        <taxon>Pseudomonadota</taxon>
        <taxon>Alphaproteobacteria</taxon>
        <taxon>Rhodobacterales</taxon>
        <taxon>Roseobacteraceae</taxon>
        <taxon>Tropicimonas</taxon>
    </lineage>
</organism>
<dbReference type="Proteomes" id="UP001597108">
    <property type="component" value="Unassembled WGS sequence"/>
</dbReference>
<accession>A0ABW3ITB2</accession>
<dbReference type="PANTHER" id="PTHR37828">
    <property type="entry name" value="GSR2449 PROTEIN"/>
    <property type="match status" value="1"/>
</dbReference>
<dbReference type="Pfam" id="PF03795">
    <property type="entry name" value="YCII"/>
    <property type="match status" value="1"/>
</dbReference>
<name>A0ABW3ITB2_9RHOB</name>
<dbReference type="InterPro" id="IPR011008">
    <property type="entry name" value="Dimeric_a/b-barrel"/>
</dbReference>
<evidence type="ECO:0000313" key="4">
    <source>
        <dbReference type="Proteomes" id="UP001597108"/>
    </source>
</evidence>
<dbReference type="SUPFAM" id="SSF54909">
    <property type="entry name" value="Dimeric alpha+beta barrel"/>
    <property type="match status" value="1"/>
</dbReference>
<comment type="caution">
    <text evidence="3">The sequence shown here is derived from an EMBL/GenBank/DDBJ whole genome shotgun (WGS) entry which is preliminary data.</text>
</comment>